<feature type="signal peptide" evidence="2">
    <location>
        <begin position="1"/>
        <end position="20"/>
    </location>
</feature>
<evidence type="ECO:0000313" key="3">
    <source>
        <dbReference type="EnsemblMetazoa" id="PPA37512.1"/>
    </source>
</evidence>
<dbReference type="AlphaFoldDB" id="A0A2A6BBN3"/>
<organism evidence="3 4">
    <name type="scientific">Pristionchus pacificus</name>
    <name type="common">Parasitic nematode worm</name>
    <dbReference type="NCBI Taxonomy" id="54126"/>
    <lineage>
        <taxon>Eukaryota</taxon>
        <taxon>Metazoa</taxon>
        <taxon>Ecdysozoa</taxon>
        <taxon>Nematoda</taxon>
        <taxon>Chromadorea</taxon>
        <taxon>Rhabditida</taxon>
        <taxon>Rhabditina</taxon>
        <taxon>Diplogasteromorpha</taxon>
        <taxon>Diplogasteroidea</taxon>
        <taxon>Neodiplogasteridae</taxon>
        <taxon>Pristionchus</taxon>
    </lineage>
</organism>
<reference evidence="4" key="1">
    <citation type="journal article" date="2008" name="Nat. Genet.">
        <title>The Pristionchus pacificus genome provides a unique perspective on nematode lifestyle and parasitism.</title>
        <authorList>
            <person name="Dieterich C."/>
            <person name="Clifton S.W."/>
            <person name="Schuster L.N."/>
            <person name="Chinwalla A."/>
            <person name="Delehaunty K."/>
            <person name="Dinkelacker I."/>
            <person name="Fulton L."/>
            <person name="Fulton R."/>
            <person name="Godfrey J."/>
            <person name="Minx P."/>
            <person name="Mitreva M."/>
            <person name="Roeseler W."/>
            <person name="Tian H."/>
            <person name="Witte H."/>
            <person name="Yang S.P."/>
            <person name="Wilson R.K."/>
            <person name="Sommer R.J."/>
        </authorList>
    </citation>
    <scope>NUCLEOTIDE SEQUENCE [LARGE SCALE GENOMIC DNA]</scope>
    <source>
        <strain evidence="4">PS312</strain>
    </source>
</reference>
<evidence type="ECO:0000256" key="1">
    <source>
        <dbReference type="SAM" id="MobiDB-lite"/>
    </source>
</evidence>
<accession>A0A2A6BBN3</accession>
<dbReference type="Proteomes" id="UP000005239">
    <property type="component" value="Unassembled WGS sequence"/>
</dbReference>
<feature type="chain" id="PRO_5043590470" evidence="2">
    <location>
        <begin position="21"/>
        <end position="249"/>
    </location>
</feature>
<keyword evidence="4" id="KW-1185">Reference proteome</keyword>
<feature type="region of interest" description="Disordered" evidence="1">
    <location>
        <begin position="119"/>
        <end position="214"/>
    </location>
</feature>
<sequence>MRRLLTSLSYVLSLLHSTYSIKCIVKSAVAGLIEEECHPNAVGCRIQFEESSIVWYQQSHLYDRNQLVCMHAREYASTQGCVTKPSGHIRCWCSSSSHSPCNTESTSLSILNQYLYPPSTTTTPLPPPPPTTTRSLSKHTSSHHHSFSSSPRPVMTTSHVSRHIHAHSSAISPTSVLPSSIIPPSTKAKHHLVHSNHTKAKTRKMGARSTTESSVTFNRYSSEKDVLNGSESLSLPSLCLLFLLLPFRL</sequence>
<accession>A0A8R1UPY0</accession>
<feature type="compositionally biased region" description="Basic residues" evidence="1">
    <location>
        <begin position="136"/>
        <end position="146"/>
    </location>
</feature>
<feature type="compositionally biased region" description="Basic residues" evidence="1">
    <location>
        <begin position="187"/>
        <end position="206"/>
    </location>
</feature>
<evidence type="ECO:0000256" key="2">
    <source>
        <dbReference type="SAM" id="SignalP"/>
    </source>
</evidence>
<proteinExistence type="predicted"/>
<name>A0A2A6BBN3_PRIPA</name>
<dbReference type="OrthoDB" id="5832892at2759"/>
<protein>
    <submittedName>
        <fullName evidence="3">Uncharacterized protein</fullName>
    </submittedName>
</protein>
<reference evidence="3" key="2">
    <citation type="submission" date="2022-06" db="UniProtKB">
        <authorList>
            <consortium name="EnsemblMetazoa"/>
        </authorList>
    </citation>
    <scope>IDENTIFICATION</scope>
    <source>
        <strain evidence="3">PS312</strain>
    </source>
</reference>
<dbReference type="EnsemblMetazoa" id="PPA37512.1">
    <property type="protein sequence ID" value="PPA37512.1"/>
    <property type="gene ID" value="WBGene00275881"/>
</dbReference>
<gene>
    <name evidence="3" type="primary">WBGene00275881</name>
</gene>
<keyword evidence="2" id="KW-0732">Signal</keyword>
<evidence type="ECO:0000313" key="4">
    <source>
        <dbReference type="Proteomes" id="UP000005239"/>
    </source>
</evidence>